<evidence type="ECO:0000313" key="4">
    <source>
        <dbReference type="EMBL" id="KXG48489.1"/>
    </source>
</evidence>
<accession>A0A135LHQ4</accession>
<dbReference type="Proteomes" id="UP000070168">
    <property type="component" value="Unassembled WGS sequence"/>
</dbReference>
<proteinExistence type="predicted"/>
<dbReference type="OMA" id="VIYCARD"/>
<evidence type="ECO:0008006" key="6">
    <source>
        <dbReference type="Google" id="ProtNLM"/>
    </source>
</evidence>
<name>A0A135LHQ4_PENPA</name>
<feature type="transmembrane region" description="Helical" evidence="2">
    <location>
        <begin position="191"/>
        <end position="214"/>
    </location>
</feature>
<feature type="compositionally biased region" description="Low complexity" evidence="1">
    <location>
        <begin position="268"/>
        <end position="281"/>
    </location>
</feature>
<keyword evidence="5" id="KW-1185">Reference proteome</keyword>
<feature type="chain" id="PRO_5007800563" description="Mid2-like cell wall stress sensor" evidence="3">
    <location>
        <begin position="19"/>
        <end position="309"/>
    </location>
</feature>
<keyword evidence="2" id="KW-0472">Membrane</keyword>
<feature type="region of interest" description="Disordered" evidence="1">
    <location>
        <begin position="60"/>
        <end position="175"/>
    </location>
</feature>
<keyword evidence="2" id="KW-0812">Transmembrane</keyword>
<comment type="caution">
    <text evidence="4">The sequence shown here is derived from an EMBL/GenBank/DDBJ whole genome shotgun (WGS) entry which is preliminary data.</text>
</comment>
<dbReference type="OrthoDB" id="4366245at2759"/>
<dbReference type="STRING" id="5078.A0A135LHQ4"/>
<feature type="compositionally biased region" description="Low complexity" evidence="1">
    <location>
        <begin position="88"/>
        <end position="175"/>
    </location>
</feature>
<protein>
    <recommendedName>
        <fullName evidence="6">Mid2-like cell wall stress sensor</fullName>
    </recommendedName>
</protein>
<feature type="signal peptide" evidence="3">
    <location>
        <begin position="1"/>
        <end position="18"/>
    </location>
</feature>
<feature type="compositionally biased region" description="Polar residues" evidence="1">
    <location>
        <begin position="282"/>
        <end position="291"/>
    </location>
</feature>
<evidence type="ECO:0000256" key="2">
    <source>
        <dbReference type="SAM" id="Phobius"/>
    </source>
</evidence>
<evidence type="ECO:0000313" key="5">
    <source>
        <dbReference type="Proteomes" id="UP000070168"/>
    </source>
</evidence>
<gene>
    <name evidence="4" type="ORF">PGRI_023590</name>
</gene>
<keyword evidence="3" id="KW-0732">Signal</keyword>
<dbReference type="GeneID" id="63705372"/>
<organism evidence="4 5">
    <name type="scientific">Penicillium patulum</name>
    <name type="common">Penicillium griseofulvum</name>
    <dbReference type="NCBI Taxonomy" id="5078"/>
    <lineage>
        <taxon>Eukaryota</taxon>
        <taxon>Fungi</taxon>
        <taxon>Dikarya</taxon>
        <taxon>Ascomycota</taxon>
        <taxon>Pezizomycotina</taxon>
        <taxon>Eurotiomycetes</taxon>
        <taxon>Eurotiomycetidae</taxon>
        <taxon>Eurotiales</taxon>
        <taxon>Aspergillaceae</taxon>
        <taxon>Penicillium</taxon>
    </lineage>
</organism>
<evidence type="ECO:0000256" key="1">
    <source>
        <dbReference type="SAM" id="MobiDB-lite"/>
    </source>
</evidence>
<dbReference type="EMBL" id="LHQR01000065">
    <property type="protein sequence ID" value="KXG48489.1"/>
    <property type="molecule type" value="Genomic_DNA"/>
</dbReference>
<feature type="region of interest" description="Disordered" evidence="1">
    <location>
        <begin position="261"/>
        <end position="309"/>
    </location>
</feature>
<evidence type="ECO:0000256" key="3">
    <source>
        <dbReference type="SAM" id="SignalP"/>
    </source>
</evidence>
<dbReference type="AlphaFoldDB" id="A0A135LHQ4"/>
<dbReference type="RefSeq" id="XP_040647025.1">
    <property type="nucleotide sequence ID" value="XM_040790072.1"/>
</dbReference>
<keyword evidence="2" id="KW-1133">Transmembrane helix</keyword>
<reference evidence="4 5" key="1">
    <citation type="journal article" date="2016" name="BMC Genomics">
        <title>Genome sequencing and secondary metabolism of the postharvest pathogen Penicillium griseofulvum.</title>
        <authorList>
            <person name="Banani H."/>
            <person name="Marcet-Houben M."/>
            <person name="Ballester A.R."/>
            <person name="Abbruscato P."/>
            <person name="Gonzalez-Candelas L."/>
            <person name="Gabaldon T."/>
            <person name="Spadaro D."/>
        </authorList>
    </citation>
    <scope>NUCLEOTIDE SEQUENCE [LARGE SCALE GENOMIC DNA]</scope>
    <source>
        <strain evidence="4 5">PG3</strain>
    </source>
</reference>
<sequence>MRSSIFTLCTVLCSRVLGHPYVSEITWNSATTSVENSWPVSQPSEVAQLYGKRGYGEILQARDTTTTAESTASTTDTTTSEKGEETSSETTTSESTTSETTTETTSEATTSTTESTTSPTSETTTETTSSSTPTSTSSTTSSSSVSASASVTTITSTSTSSPSTTATDTATTTPTSMTAAELAEWNHRGNIAAIAFGCCFISVFMGVAIVYYACGKAKARRIAASKLSNSSQSYSKIPLAAIKEPPSTDLEVNRSYTAYTNHPQTHYSPAGSVPGSAPSVSNYSDTPSAVSAITADRSSARGHISRTHQ</sequence>
<feature type="compositionally biased region" description="Low complexity" evidence="1">
    <location>
        <begin position="64"/>
        <end position="78"/>
    </location>
</feature>